<evidence type="ECO:0000259" key="8">
    <source>
        <dbReference type="PROSITE" id="PS50076"/>
    </source>
</evidence>
<name>A0ABP1G6A3_9CHLO</name>
<keyword evidence="7" id="KW-0732">Signal</keyword>
<dbReference type="Gene3D" id="1.10.287.110">
    <property type="entry name" value="DnaJ domain"/>
    <property type="match status" value="1"/>
</dbReference>
<keyword evidence="10" id="KW-1185">Reference proteome</keyword>
<feature type="region of interest" description="Disordered" evidence="6">
    <location>
        <begin position="166"/>
        <end position="196"/>
    </location>
</feature>
<dbReference type="InterPro" id="IPR001623">
    <property type="entry name" value="DnaJ_domain"/>
</dbReference>
<dbReference type="PROSITE" id="PS00636">
    <property type="entry name" value="DNAJ_1"/>
    <property type="match status" value="1"/>
</dbReference>
<evidence type="ECO:0000256" key="5">
    <source>
        <dbReference type="ARBA" id="ARBA00023186"/>
    </source>
</evidence>
<feature type="chain" id="PRO_5045431106" evidence="7">
    <location>
        <begin position="21"/>
        <end position="334"/>
    </location>
</feature>
<dbReference type="Pfam" id="PF00226">
    <property type="entry name" value="DnaJ"/>
    <property type="match status" value="1"/>
</dbReference>
<dbReference type="PANTHER" id="PTHR44176">
    <property type="entry name" value="DNAJ HOMOLOG SUBFAMILY C MEMBER 25"/>
    <property type="match status" value="1"/>
</dbReference>
<evidence type="ECO:0000256" key="4">
    <source>
        <dbReference type="ARBA" id="ARBA00023136"/>
    </source>
</evidence>
<dbReference type="InterPro" id="IPR044632">
    <property type="entry name" value="DNAJC25-like"/>
</dbReference>
<keyword evidence="5" id="KW-0143">Chaperone</keyword>
<evidence type="ECO:0000256" key="2">
    <source>
        <dbReference type="ARBA" id="ARBA00022692"/>
    </source>
</evidence>
<feature type="compositionally biased region" description="Basic residues" evidence="6">
    <location>
        <begin position="178"/>
        <end position="188"/>
    </location>
</feature>
<dbReference type="InterPro" id="IPR036869">
    <property type="entry name" value="J_dom_sf"/>
</dbReference>
<proteinExistence type="predicted"/>
<dbReference type="Proteomes" id="UP001497392">
    <property type="component" value="Unassembled WGS sequence"/>
</dbReference>
<keyword evidence="3" id="KW-1133">Transmembrane helix</keyword>
<keyword evidence="4" id="KW-0472">Membrane</keyword>
<dbReference type="SUPFAM" id="SSF46565">
    <property type="entry name" value="Chaperone J-domain"/>
    <property type="match status" value="1"/>
</dbReference>
<feature type="domain" description="J" evidence="8">
    <location>
        <begin position="30"/>
        <end position="94"/>
    </location>
</feature>
<dbReference type="SMART" id="SM00271">
    <property type="entry name" value="DnaJ"/>
    <property type="match status" value="1"/>
</dbReference>
<dbReference type="PRINTS" id="PR00625">
    <property type="entry name" value="JDOMAIN"/>
</dbReference>
<evidence type="ECO:0000256" key="6">
    <source>
        <dbReference type="SAM" id="MobiDB-lite"/>
    </source>
</evidence>
<sequence>MWTTLFTCLVLCAHLRHAAALGERFCERDNCYRILGLEQNATLHDVKKAYRNASLTLHPDKNPAAQAAEEFNKLATAYAVLGNNESRGSYDYALAHPREHMIAYYARYGSRAYAQMKIPAHYSITGLILTISFIQYLSRKMSHEKLMRRIRQSSKYKQRMKELLNERTLANTNGSPSKPRKSVQKPRQKGLSEVSPEELEELQMQVDSECNVQGGLGPAKVQDTLGYQMLMLPVSLYKKAQWELRWHWKYTVNKEPYDAEAKEYLTRKALKLSEPRWQALEDAQREDLLSKELWVKENCEAYLAHLKKTELNAEQKAMRKYYRKAGMPLRVPED</sequence>
<organism evidence="9 10">
    <name type="scientific">Coccomyxa viridis</name>
    <dbReference type="NCBI Taxonomy" id="1274662"/>
    <lineage>
        <taxon>Eukaryota</taxon>
        <taxon>Viridiplantae</taxon>
        <taxon>Chlorophyta</taxon>
        <taxon>core chlorophytes</taxon>
        <taxon>Trebouxiophyceae</taxon>
        <taxon>Trebouxiophyceae incertae sedis</taxon>
        <taxon>Coccomyxaceae</taxon>
        <taxon>Coccomyxa</taxon>
    </lineage>
</organism>
<dbReference type="PANTHER" id="PTHR44176:SF1">
    <property type="entry name" value="DNAJ HOMOLOG SUBFAMILY C MEMBER 25"/>
    <property type="match status" value="1"/>
</dbReference>
<dbReference type="InterPro" id="IPR018253">
    <property type="entry name" value="DnaJ_domain_CS"/>
</dbReference>
<dbReference type="CDD" id="cd06257">
    <property type="entry name" value="DnaJ"/>
    <property type="match status" value="1"/>
</dbReference>
<comment type="caution">
    <text evidence="9">The sequence shown here is derived from an EMBL/GenBank/DDBJ whole genome shotgun (WGS) entry which is preliminary data.</text>
</comment>
<evidence type="ECO:0000256" key="7">
    <source>
        <dbReference type="SAM" id="SignalP"/>
    </source>
</evidence>
<keyword evidence="2" id="KW-0812">Transmembrane</keyword>
<comment type="subcellular location">
    <subcellularLocation>
        <location evidence="1">Membrane</location>
        <topology evidence="1">Multi-pass membrane protein</topology>
    </subcellularLocation>
</comment>
<accession>A0ABP1G6A3</accession>
<evidence type="ECO:0000313" key="10">
    <source>
        <dbReference type="Proteomes" id="UP001497392"/>
    </source>
</evidence>
<dbReference type="PROSITE" id="PS50076">
    <property type="entry name" value="DNAJ_2"/>
    <property type="match status" value="1"/>
</dbReference>
<dbReference type="EMBL" id="CAXHTA020000017">
    <property type="protein sequence ID" value="CAL5227796.1"/>
    <property type="molecule type" value="Genomic_DNA"/>
</dbReference>
<reference evidence="9 10" key="1">
    <citation type="submission" date="2024-06" db="EMBL/GenBank/DDBJ databases">
        <authorList>
            <person name="Kraege A."/>
            <person name="Thomma B."/>
        </authorList>
    </citation>
    <scope>NUCLEOTIDE SEQUENCE [LARGE SCALE GENOMIC DNA]</scope>
</reference>
<gene>
    <name evidence="9" type="primary">g10819</name>
    <name evidence="9" type="ORF">VP750_LOCUS9702</name>
</gene>
<evidence type="ECO:0000313" key="9">
    <source>
        <dbReference type="EMBL" id="CAL5227796.1"/>
    </source>
</evidence>
<evidence type="ECO:0000256" key="3">
    <source>
        <dbReference type="ARBA" id="ARBA00022989"/>
    </source>
</evidence>
<feature type="signal peptide" evidence="7">
    <location>
        <begin position="1"/>
        <end position="20"/>
    </location>
</feature>
<protein>
    <submittedName>
        <fullName evidence="9">G10819 protein</fullName>
    </submittedName>
</protein>
<evidence type="ECO:0000256" key="1">
    <source>
        <dbReference type="ARBA" id="ARBA00004141"/>
    </source>
</evidence>